<dbReference type="EMBL" id="CP016786">
    <property type="protein sequence ID" value="ASW43173.1"/>
    <property type="molecule type" value="Genomic_DNA"/>
</dbReference>
<protein>
    <submittedName>
        <fullName evidence="1">Uncharacterized protein</fullName>
    </submittedName>
</protein>
<keyword evidence="2" id="KW-1185">Reference proteome</keyword>
<organism evidence="1 2">
    <name type="scientific">Clostridium isatidis</name>
    <dbReference type="NCBI Taxonomy" id="182773"/>
    <lineage>
        <taxon>Bacteria</taxon>
        <taxon>Bacillati</taxon>
        <taxon>Bacillota</taxon>
        <taxon>Clostridia</taxon>
        <taxon>Eubacteriales</taxon>
        <taxon>Clostridiaceae</taxon>
        <taxon>Clostridium</taxon>
    </lineage>
</organism>
<proteinExistence type="predicted"/>
<name>A0A343JCB5_9CLOT</name>
<gene>
    <name evidence="1" type="ORF">BEN51_06670</name>
</gene>
<evidence type="ECO:0000313" key="2">
    <source>
        <dbReference type="Proteomes" id="UP000264883"/>
    </source>
</evidence>
<dbReference type="Proteomes" id="UP000264883">
    <property type="component" value="Chromosome"/>
</dbReference>
<dbReference type="AlphaFoldDB" id="A0A343JCB5"/>
<evidence type="ECO:0000313" key="1">
    <source>
        <dbReference type="EMBL" id="ASW43173.1"/>
    </source>
</evidence>
<reference evidence="1 2" key="1">
    <citation type="submission" date="2016-08" db="EMBL/GenBank/DDBJ databases">
        <title>Complete Genome Sequence Of The Indigo Reducing Clostridium isatidis DSM15098.</title>
        <authorList>
            <person name="Little G.T."/>
            <person name="Minton N.P."/>
        </authorList>
    </citation>
    <scope>NUCLEOTIDE SEQUENCE [LARGE SCALE GENOMIC DNA]</scope>
    <source>
        <strain evidence="1 2">DSM 15098</strain>
    </source>
</reference>
<dbReference type="RefSeq" id="WP_119865310.1">
    <property type="nucleotide sequence ID" value="NZ_CP016786.1"/>
</dbReference>
<dbReference type="KEGG" id="cia:BEN51_06670"/>
<sequence length="168" mass="20180">MDFYLKRKLIILRDDFNTGNWNLKTFQKFMADIRYSILNISQDEFIELMTIPKELFKGYIYLKDYSTWQISNKSYFLKNIKIFNEEFFVKLADKIYKLQYSLEDIVETIDFIGLNFNVMRKNYGKKIGLPLKNIEEILRECVVINNEQLIKLGPVFAERINRVLNMKS</sequence>
<dbReference type="OrthoDB" id="1913080at2"/>
<accession>A0A343JCB5</accession>